<keyword evidence="3 7" id="KW-0227">DNA damage</keyword>
<dbReference type="EMBL" id="BAAFGK010000004">
    <property type="protein sequence ID" value="GAB0057686.1"/>
    <property type="molecule type" value="Genomic_DNA"/>
</dbReference>
<dbReference type="InterPro" id="IPR036237">
    <property type="entry name" value="Xyl_isomerase-like_sf"/>
</dbReference>
<name>A0ABQ0C9W7_9PROT</name>
<comment type="similarity">
    <text evidence="1 7">Belongs to the AP endonuclease 2 family.</text>
</comment>
<dbReference type="CDD" id="cd00019">
    <property type="entry name" value="AP2Ec"/>
    <property type="match status" value="1"/>
</dbReference>
<dbReference type="EC" id="3.1.21.2" evidence="7"/>
<protein>
    <recommendedName>
        <fullName evidence="7">Probable endonuclease 4</fullName>
        <ecNumber evidence="7">3.1.21.2</ecNumber>
    </recommendedName>
    <alternativeName>
        <fullName evidence="7">Endodeoxyribonuclease IV</fullName>
    </alternativeName>
    <alternativeName>
        <fullName evidence="7">Endonuclease IV</fullName>
    </alternativeName>
</protein>
<keyword evidence="6 7" id="KW-0234">DNA repair</keyword>
<keyword evidence="10" id="KW-1185">Reference proteome</keyword>
<comment type="cofactor">
    <cofactor evidence="7">
        <name>Zn(2+)</name>
        <dbReference type="ChEBI" id="CHEBI:29105"/>
    </cofactor>
    <text evidence="7">Binds 3 Zn(2+) ions.</text>
</comment>
<evidence type="ECO:0000256" key="1">
    <source>
        <dbReference type="ARBA" id="ARBA00005340"/>
    </source>
</evidence>
<keyword evidence="4 7" id="KW-0378">Hydrolase</keyword>
<evidence type="ECO:0000313" key="9">
    <source>
        <dbReference type="EMBL" id="GAB0057686.1"/>
    </source>
</evidence>
<dbReference type="NCBIfam" id="NF002199">
    <property type="entry name" value="PRK01060.1-4"/>
    <property type="match status" value="1"/>
</dbReference>
<keyword evidence="2 7" id="KW-0479">Metal-binding</keyword>
<feature type="binding site" evidence="7">
    <location>
        <position position="69"/>
    </location>
    <ligand>
        <name>Zn(2+)</name>
        <dbReference type="ChEBI" id="CHEBI:29105"/>
        <label>1</label>
    </ligand>
</feature>
<organism evidence="9 10">
    <name type="scientific">Candidatus Magnetaquiglobus chichijimensis</name>
    <dbReference type="NCBI Taxonomy" id="3141448"/>
    <lineage>
        <taxon>Bacteria</taxon>
        <taxon>Pseudomonadati</taxon>
        <taxon>Pseudomonadota</taxon>
        <taxon>Magnetococcia</taxon>
        <taxon>Magnetococcales</taxon>
        <taxon>Candidatus Magnetaquicoccaceae</taxon>
        <taxon>Candidatus Magnetaquiglobus</taxon>
    </lineage>
</organism>
<dbReference type="PROSITE" id="PS00730">
    <property type="entry name" value="AP_NUCLEASE_F2_2"/>
    <property type="match status" value="1"/>
</dbReference>
<evidence type="ECO:0000256" key="2">
    <source>
        <dbReference type="ARBA" id="ARBA00022723"/>
    </source>
</evidence>
<proteinExistence type="inferred from homology"/>
<dbReference type="PANTHER" id="PTHR21445">
    <property type="entry name" value="ENDONUCLEASE IV ENDODEOXYRIBONUCLEASE IV"/>
    <property type="match status" value="1"/>
</dbReference>
<dbReference type="InterPro" id="IPR001719">
    <property type="entry name" value="AP_endonuc_2"/>
</dbReference>
<feature type="binding site" evidence="7">
    <location>
        <position position="216"/>
    </location>
    <ligand>
        <name>Zn(2+)</name>
        <dbReference type="ChEBI" id="CHEBI:29105"/>
        <label>2</label>
    </ligand>
</feature>
<feature type="binding site" evidence="7">
    <location>
        <position position="145"/>
    </location>
    <ligand>
        <name>Zn(2+)</name>
        <dbReference type="ChEBI" id="CHEBI:29105"/>
        <label>1</label>
    </ligand>
</feature>
<keyword evidence="5 7" id="KW-0862">Zinc</keyword>
<comment type="function">
    <text evidence="7">Endonuclease IV plays a role in DNA repair. It cleaves phosphodiester bonds at apurinic or apyrimidinic (AP) sites, generating a 3'-hydroxyl group and a 5'-terminal sugar phosphate.</text>
</comment>
<dbReference type="PROSITE" id="PS00731">
    <property type="entry name" value="AP_NUCLEASE_F2_3"/>
    <property type="match status" value="1"/>
</dbReference>
<comment type="caution">
    <text evidence="9">The sequence shown here is derived from an EMBL/GenBank/DDBJ whole genome shotgun (WGS) entry which is preliminary data.</text>
</comment>
<dbReference type="PROSITE" id="PS00729">
    <property type="entry name" value="AP_NUCLEASE_F2_1"/>
    <property type="match status" value="1"/>
</dbReference>
<dbReference type="RefSeq" id="WP_420905378.1">
    <property type="nucleotide sequence ID" value="NZ_BAAFGK010000004.1"/>
</dbReference>
<reference evidence="9 10" key="1">
    <citation type="submission" date="2024-09" db="EMBL/GenBank/DDBJ databases">
        <title>Draft genome sequence of Candidatus Magnetaquicoccaceae bacterium FCR-1.</title>
        <authorList>
            <person name="Shimoshige H."/>
            <person name="Shimamura S."/>
            <person name="Taoka A."/>
            <person name="Kobayashi H."/>
            <person name="Maekawa T."/>
        </authorList>
    </citation>
    <scope>NUCLEOTIDE SEQUENCE [LARGE SCALE GENOMIC DNA]</scope>
    <source>
        <strain evidence="9 10">FCR-1</strain>
    </source>
</reference>
<evidence type="ECO:0000259" key="8">
    <source>
        <dbReference type="Pfam" id="PF01261"/>
    </source>
</evidence>
<dbReference type="SUPFAM" id="SSF51658">
    <property type="entry name" value="Xylose isomerase-like"/>
    <property type="match status" value="1"/>
</dbReference>
<dbReference type="Proteomes" id="UP001628193">
    <property type="component" value="Unassembled WGS sequence"/>
</dbReference>
<evidence type="ECO:0000256" key="4">
    <source>
        <dbReference type="ARBA" id="ARBA00022801"/>
    </source>
</evidence>
<dbReference type="SMART" id="SM00518">
    <property type="entry name" value="AP2Ec"/>
    <property type="match status" value="1"/>
</dbReference>
<feature type="binding site" evidence="7">
    <location>
        <position position="109"/>
    </location>
    <ligand>
        <name>Zn(2+)</name>
        <dbReference type="ChEBI" id="CHEBI:29105"/>
        <label>1</label>
    </ligand>
</feature>
<dbReference type="NCBIfam" id="TIGR00587">
    <property type="entry name" value="nfo"/>
    <property type="match status" value="1"/>
</dbReference>
<dbReference type="Pfam" id="PF01261">
    <property type="entry name" value="AP_endonuc_2"/>
    <property type="match status" value="1"/>
</dbReference>
<dbReference type="PROSITE" id="PS51432">
    <property type="entry name" value="AP_NUCLEASE_F2_4"/>
    <property type="match status" value="1"/>
</dbReference>
<dbReference type="InterPro" id="IPR018246">
    <property type="entry name" value="AP_endonuc_F2_Zn_BS"/>
</dbReference>
<feature type="binding site" evidence="7">
    <location>
        <position position="231"/>
    </location>
    <ligand>
        <name>Zn(2+)</name>
        <dbReference type="ChEBI" id="CHEBI:29105"/>
        <label>3</label>
    </ligand>
</feature>
<sequence length="284" mass="31423">MKRVGAHVSIAGGVGNAPLNARAIGARAFAMFTKNQRQWKSRPLTPPEIDAFHQGMAEGGFRADDVLPHDGYLINLGHPEEGPRQQSLEAFIDELERCRLLGLNRLNFHPGSHLRQISPEACLDRIAESVNRALEAVQGVTAVIENTAGQGSNLGFAFEQLAYLIERIEDKSRIGVCLDTCHAFVAGYDLRDAASYAEVMAGFGSIVGFSYLKGMHLNDSKPDLGDRVDRHQSIGKGKLGLEPFRFIMNDPRLEEIPLVLETIDETLWPEEIRLLYSLVETDQD</sequence>
<evidence type="ECO:0000256" key="6">
    <source>
        <dbReference type="ARBA" id="ARBA00023204"/>
    </source>
</evidence>
<dbReference type="PANTHER" id="PTHR21445:SF0">
    <property type="entry name" value="APURINIC-APYRIMIDINIC ENDONUCLEASE"/>
    <property type="match status" value="1"/>
</dbReference>
<keyword evidence="7" id="KW-0540">Nuclease</keyword>
<feature type="domain" description="Xylose isomerase-like TIM barrel" evidence="8">
    <location>
        <begin position="21"/>
        <end position="277"/>
    </location>
</feature>
<gene>
    <name evidence="7 9" type="primary">nfo</name>
    <name evidence="9" type="ORF">SIID45300_02018</name>
</gene>
<dbReference type="GO" id="GO:0008833">
    <property type="term" value="F:deoxyribonuclease IV (phage-T4-induced) activity"/>
    <property type="evidence" value="ECO:0007669"/>
    <property type="project" value="UniProtKB-EC"/>
</dbReference>
<evidence type="ECO:0000256" key="3">
    <source>
        <dbReference type="ARBA" id="ARBA00022763"/>
    </source>
</evidence>
<evidence type="ECO:0000313" key="10">
    <source>
        <dbReference type="Proteomes" id="UP001628193"/>
    </source>
</evidence>
<keyword evidence="7 9" id="KW-0255">Endonuclease</keyword>
<dbReference type="Gene3D" id="3.20.20.150">
    <property type="entry name" value="Divalent-metal-dependent TIM barrel enzymes"/>
    <property type="match status" value="1"/>
</dbReference>
<accession>A0ABQ0C9W7</accession>
<dbReference type="HAMAP" id="MF_00152">
    <property type="entry name" value="Nfo"/>
    <property type="match status" value="1"/>
</dbReference>
<dbReference type="InterPro" id="IPR013022">
    <property type="entry name" value="Xyl_isomerase-like_TIM-brl"/>
</dbReference>
<comment type="catalytic activity">
    <reaction evidence="7">
        <text>Endonucleolytic cleavage to 5'-phosphooligonucleotide end-products.</text>
        <dbReference type="EC" id="3.1.21.2"/>
    </reaction>
</comment>
<feature type="binding site" evidence="7">
    <location>
        <position position="261"/>
    </location>
    <ligand>
        <name>Zn(2+)</name>
        <dbReference type="ChEBI" id="CHEBI:29105"/>
        <label>2</label>
    </ligand>
</feature>
<feature type="binding site" evidence="7">
    <location>
        <position position="182"/>
    </location>
    <ligand>
        <name>Zn(2+)</name>
        <dbReference type="ChEBI" id="CHEBI:29105"/>
        <label>3</label>
    </ligand>
</feature>
<feature type="binding site" evidence="7">
    <location>
        <position position="229"/>
    </location>
    <ligand>
        <name>Zn(2+)</name>
        <dbReference type="ChEBI" id="CHEBI:29105"/>
        <label>3</label>
    </ligand>
</feature>
<evidence type="ECO:0000256" key="5">
    <source>
        <dbReference type="ARBA" id="ARBA00022833"/>
    </source>
</evidence>
<feature type="binding site" evidence="7">
    <location>
        <position position="179"/>
    </location>
    <ligand>
        <name>Zn(2+)</name>
        <dbReference type="ChEBI" id="CHEBI:29105"/>
        <label>2</label>
    </ligand>
</feature>
<evidence type="ECO:0000256" key="7">
    <source>
        <dbReference type="HAMAP-Rule" id="MF_00152"/>
    </source>
</evidence>
<feature type="binding site" evidence="7">
    <location>
        <position position="145"/>
    </location>
    <ligand>
        <name>Zn(2+)</name>
        <dbReference type="ChEBI" id="CHEBI:29105"/>
        <label>2</label>
    </ligand>
</feature>